<dbReference type="KEGG" id="pft:JBW_04700"/>
<reference evidence="13" key="2">
    <citation type="submission" date="2015-02" db="EMBL/GenBank/DDBJ databases">
        <title>Complete Genome Sequence of Pelosinus fermentans JBW45.</title>
        <authorList>
            <person name="De Leon K.B."/>
            <person name="Utturkar S.M."/>
            <person name="Camilleri L.B."/>
            <person name="Arkin A.P."/>
            <person name="Fields M.W."/>
            <person name="Brown S.D."/>
            <person name="Wall J.D."/>
        </authorList>
    </citation>
    <scope>NUCLEOTIDE SEQUENCE [LARGE SCALE GENOMIC DNA]</scope>
    <source>
        <strain evidence="13">JBW45</strain>
    </source>
</reference>
<evidence type="ECO:0000256" key="7">
    <source>
        <dbReference type="ARBA" id="ARBA00023163"/>
    </source>
</evidence>
<dbReference type="PROSITE" id="PS50110">
    <property type="entry name" value="RESPONSE_REGULATORY"/>
    <property type="match status" value="1"/>
</dbReference>
<evidence type="ECO:0000256" key="5">
    <source>
        <dbReference type="ARBA" id="ARBA00023015"/>
    </source>
</evidence>
<keyword evidence="7" id="KW-0804">Transcription</keyword>
<dbReference type="Pfam" id="PF12833">
    <property type="entry name" value="HTH_18"/>
    <property type="match status" value="1"/>
</dbReference>
<reference evidence="12 13" key="1">
    <citation type="journal article" date="2015" name="Genome Announc.">
        <title>Complete Genome Sequence of Pelosinus fermentans JBW45, a Member of a Remarkably Competitive Group of Negativicutes in the Firmicutes Phylum.</title>
        <authorList>
            <person name="De Leon K.B."/>
            <person name="Utturkar S.M."/>
            <person name="Camilleri L.B."/>
            <person name="Elias D.A."/>
            <person name="Arkin A.P."/>
            <person name="Fields M.W."/>
            <person name="Brown S.D."/>
            <person name="Wall J.D."/>
        </authorList>
    </citation>
    <scope>NUCLEOTIDE SEQUENCE [LARGE SCALE GENOMIC DNA]</scope>
    <source>
        <strain evidence="12 13">JBW45</strain>
    </source>
</reference>
<keyword evidence="6" id="KW-0238">DNA-binding</keyword>
<dbReference type="InterPro" id="IPR011006">
    <property type="entry name" value="CheY-like_superfamily"/>
</dbReference>
<name>I9NUE2_9FIRM</name>
<dbReference type="SUPFAM" id="SSF46689">
    <property type="entry name" value="Homeodomain-like"/>
    <property type="match status" value="2"/>
</dbReference>
<feature type="coiled-coil region" evidence="9">
    <location>
        <begin position="112"/>
        <end position="139"/>
    </location>
</feature>
<evidence type="ECO:0000256" key="3">
    <source>
        <dbReference type="ARBA" id="ARBA00022553"/>
    </source>
</evidence>
<dbReference type="HOGENOM" id="CLU_000445_5_0_9"/>
<dbReference type="SMART" id="SM00448">
    <property type="entry name" value="REC"/>
    <property type="match status" value="1"/>
</dbReference>
<sequence length="361" mass="42117">MYKVLLVDDDKSTLCGLRQFKDWESCGFTIEDEAYDGVGALEKLSKKSFDLTITDIRMPGMDGLKFLSKLKARNLDICLMIISTYNDFEYAQQGIRIGVFDYIMKPIDDNILSNALKRVKMHLDEKKHLEKRRKEEKQMLFEDNLRFFYPTSQERKLIDLMISGNYEVIDEAASTCLDLFNLTNQDPVKTGILLEKMLLKIREEINKAFPWLGTLEKIAFNGTLSHIESIDDIKEKFLSCINTMMEIIRKYELHHPDSVVGKTCRYVMEHVEENIKLDDIANEVHISRDYIGKLFKQKTGSNFIDYVTKVKMEHAKYLLGTGEYKNYEVSEKLGYSSSDYFCRLFKSYTGHTPIEFRKMDT</sequence>
<dbReference type="InterPro" id="IPR018060">
    <property type="entry name" value="HTH_AraC"/>
</dbReference>
<feature type="modified residue" description="4-aspartylphosphate" evidence="8">
    <location>
        <position position="55"/>
    </location>
</feature>
<dbReference type="GO" id="GO:0043565">
    <property type="term" value="F:sequence-specific DNA binding"/>
    <property type="evidence" value="ECO:0007669"/>
    <property type="project" value="InterPro"/>
</dbReference>
<dbReference type="PANTHER" id="PTHR42713:SF3">
    <property type="entry name" value="TRANSCRIPTIONAL REGULATORY PROTEIN HPTR"/>
    <property type="match status" value="1"/>
</dbReference>
<evidence type="ECO:0000256" key="4">
    <source>
        <dbReference type="ARBA" id="ARBA00023012"/>
    </source>
</evidence>
<evidence type="ECO:0000313" key="13">
    <source>
        <dbReference type="Proteomes" id="UP000005361"/>
    </source>
</evidence>
<dbReference type="STRING" id="1192197.JBW_04700"/>
<dbReference type="GO" id="GO:0005737">
    <property type="term" value="C:cytoplasm"/>
    <property type="evidence" value="ECO:0007669"/>
    <property type="project" value="UniProtKB-SubCell"/>
</dbReference>
<evidence type="ECO:0000256" key="2">
    <source>
        <dbReference type="ARBA" id="ARBA00022490"/>
    </source>
</evidence>
<evidence type="ECO:0000256" key="6">
    <source>
        <dbReference type="ARBA" id="ARBA00023125"/>
    </source>
</evidence>
<dbReference type="SMART" id="SM00342">
    <property type="entry name" value="HTH_ARAC"/>
    <property type="match status" value="1"/>
</dbReference>
<comment type="subcellular location">
    <subcellularLocation>
        <location evidence="1">Cytoplasm</location>
    </subcellularLocation>
</comment>
<evidence type="ECO:0000259" key="11">
    <source>
        <dbReference type="PROSITE" id="PS50110"/>
    </source>
</evidence>
<dbReference type="InterPro" id="IPR051552">
    <property type="entry name" value="HptR"/>
</dbReference>
<dbReference type="SUPFAM" id="SSF52172">
    <property type="entry name" value="CheY-like"/>
    <property type="match status" value="1"/>
</dbReference>
<accession>I9NUE2</accession>
<dbReference type="GO" id="GO:0003700">
    <property type="term" value="F:DNA-binding transcription factor activity"/>
    <property type="evidence" value="ECO:0007669"/>
    <property type="project" value="InterPro"/>
</dbReference>
<keyword evidence="2" id="KW-0963">Cytoplasm</keyword>
<protein>
    <submittedName>
        <fullName evidence="12">Two component transcriptional regulator, AraC family</fullName>
    </submittedName>
</protein>
<dbReference type="Gene3D" id="3.40.50.2300">
    <property type="match status" value="1"/>
</dbReference>
<evidence type="ECO:0000256" key="9">
    <source>
        <dbReference type="SAM" id="Coils"/>
    </source>
</evidence>
<keyword evidence="9" id="KW-0175">Coiled coil</keyword>
<dbReference type="Proteomes" id="UP000005361">
    <property type="component" value="Chromosome"/>
</dbReference>
<dbReference type="Pfam" id="PF00072">
    <property type="entry name" value="Response_reg"/>
    <property type="match status" value="1"/>
</dbReference>
<dbReference type="EMBL" id="CP010978">
    <property type="protein sequence ID" value="AJQ30029.1"/>
    <property type="molecule type" value="Genomic_DNA"/>
</dbReference>
<keyword evidence="3 8" id="KW-0597">Phosphoprotein</keyword>
<feature type="domain" description="Response regulatory" evidence="11">
    <location>
        <begin position="3"/>
        <end position="120"/>
    </location>
</feature>
<dbReference type="PANTHER" id="PTHR42713">
    <property type="entry name" value="HISTIDINE KINASE-RELATED"/>
    <property type="match status" value="1"/>
</dbReference>
<dbReference type="InterPro" id="IPR001789">
    <property type="entry name" value="Sig_transdc_resp-reg_receiver"/>
</dbReference>
<evidence type="ECO:0000256" key="1">
    <source>
        <dbReference type="ARBA" id="ARBA00004496"/>
    </source>
</evidence>
<evidence type="ECO:0000256" key="8">
    <source>
        <dbReference type="PROSITE-ProRule" id="PRU00169"/>
    </source>
</evidence>
<evidence type="ECO:0000313" key="12">
    <source>
        <dbReference type="EMBL" id="AJQ30029.1"/>
    </source>
</evidence>
<dbReference type="AlphaFoldDB" id="I9NUE2"/>
<keyword evidence="4" id="KW-0902">Two-component regulatory system</keyword>
<dbReference type="Gene3D" id="1.10.10.60">
    <property type="entry name" value="Homeodomain-like"/>
    <property type="match status" value="2"/>
</dbReference>
<gene>
    <name evidence="12" type="ORF">JBW_04700</name>
</gene>
<dbReference type="OrthoDB" id="324626at2"/>
<keyword evidence="5" id="KW-0805">Transcription regulation</keyword>
<dbReference type="PROSITE" id="PS01124">
    <property type="entry name" value="HTH_ARAC_FAMILY_2"/>
    <property type="match status" value="1"/>
</dbReference>
<proteinExistence type="predicted"/>
<feature type="domain" description="HTH araC/xylS-type" evidence="10">
    <location>
        <begin position="261"/>
        <end position="359"/>
    </location>
</feature>
<organism evidence="12 13">
    <name type="scientific">Pelosinus fermentans JBW45</name>
    <dbReference type="NCBI Taxonomy" id="1192197"/>
    <lineage>
        <taxon>Bacteria</taxon>
        <taxon>Bacillati</taxon>
        <taxon>Bacillota</taxon>
        <taxon>Negativicutes</taxon>
        <taxon>Selenomonadales</taxon>
        <taxon>Sporomusaceae</taxon>
        <taxon>Pelosinus</taxon>
    </lineage>
</organism>
<evidence type="ECO:0000259" key="10">
    <source>
        <dbReference type="PROSITE" id="PS01124"/>
    </source>
</evidence>
<dbReference type="InterPro" id="IPR009057">
    <property type="entry name" value="Homeodomain-like_sf"/>
</dbReference>
<dbReference type="GO" id="GO:0000160">
    <property type="term" value="P:phosphorelay signal transduction system"/>
    <property type="evidence" value="ECO:0007669"/>
    <property type="project" value="UniProtKB-KW"/>
</dbReference>
<dbReference type="CDD" id="cd17536">
    <property type="entry name" value="REC_YesN-like"/>
    <property type="match status" value="1"/>
</dbReference>